<gene>
    <name evidence="3" type="ORF">GSBLH_T00006533001</name>
</gene>
<feature type="coiled-coil region" evidence="1">
    <location>
        <begin position="84"/>
        <end position="245"/>
    </location>
</feature>
<evidence type="ECO:0000256" key="1">
    <source>
        <dbReference type="SAM" id="Coils"/>
    </source>
</evidence>
<feature type="coiled-coil region" evidence="1">
    <location>
        <begin position="269"/>
        <end position="310"/>
    </location>
</feature>
<keyword evidence="1" id="KW-0175">Coiled coil</keyword>
<feature type="region of interest" description="Disordered" evidence="2">
    <location>
        <begin position="14"/>
        <end position="46"/>
    </location>
</feature>
<evidence type="ECO:0000313" key="4">
    <source>
        <dbReference type="Proteomes" id="UP000008312"/>
    </source>
</evidence>
<sequence>MTVEELILQNFREAEQRKKTRTQGDISSTIPDAPIERPSMDIPEPGEEVYYSNEIWNQTPETSIAPQHEFQRIPVPRGTSAVTKKKLIDQQEEIMKLRKELQNMQDDLESLWDKQITTQQELEMAQSEKEGMKDEWKEQQQNLMRLMSQYEEELQKTSNRAIYYENELHRRESDFQENKKFWEETKQKQTQHIRQLQKEMEDMNRDFITTMQTADHRLKNMELNLRDKEQLMREREQRHQRQMNEIYTSFSVALDQQRQNAERRLLTERSQAEAHILSQEERLQNQEQLINQQVNELNRQDTIIQEQQAEILHNENTIADMHEQMYQMNERQNEIITTAYAEPGSSLMTANHLAIAGYRKAIGDGREIIWDAATLTNGGNHYVIPNLEKSYFVNWVKSNTLDKLALKHGLLKKRGTGYINYHLWGDNYISGRTAYNTILQFTDATNKVLNAAEKAKQGLQINTDEQLAIGVASRIYQDPEATGNRRQVLM</sequence>
<protein>
    <submittedName>
        <fullName evidence="3">Uncharacterized protein</fullName>
    </submittedName>
</protein>
<evidence type="ECO:0000256" key="2">
    <source>
        <dbReference type="SAM" id="MobiDB-lite"/>
    </source>
</evidence>
<dbReference type="AlphaFoldDB" id="D8M4F5"/>
<dbReference type="RefSeq" id="XP_012896992.1">
    <property type="nucleotide sequence ID" value="XM_013041538.1"/>
</dbReference>
<dbReference type="EMBL" id="FN668652">
    <property type="protein sequence ID" value="CBK22944.2"/>
    <property type="molecule type" value="Genomic_DNA"/>
</dbReference>
<dbReference type="Proteomes" id="UP000008312">
    <property type="component" value="Unassembled WGS sequence"/>
</dbReference>
<evidence type="ECO:0000313" key="3">
    <source>
        <dbReference type="EMBL" id="CBK22944.2"/>
    </source>
</evidence>
<dbReference type="GeneID" id="24922657"/>
<organism evidence="3">
    <name type="scientific">Blastocystis hominis</name>
    <dbReference type="NCBI Taxonomy" id="12968"/>
    <lineage>
        <taxon>Eukaryota</taxon>
        <taxon>Sar</taxon>
        <taxon>Stramenopiles</taxon>
        <taxon>Bigyra</taxon>
        <taxon>Opalozoa</taxon>
        <taxon>Opalinata</taxon>
        <taxon>Blastocystidae</taxon>
        <taxon>Blastocystis</taxon>
    </lineage>
</organism>
<proteinExistence type="predicted"/>
<name>D8M4F5_BLAHO</name>
<dbReference type="InParanoid" id="D8M4F5"/>
<keyword evidence="4" id="KW-1185">Reference proteome</keyword>
<reference evidence="3" key="1">
    <citation type="submission" date="2010-02" db="EMBL/GenBank/DDBJ databases">
        <title>Sequencing and annotation of the Blastocystis hominis genome.</title>
        <authorList>
            <person name="Wincker P."/>
        </authorList>
    </citation>
    <scope>NUCLEOTIDE SEQUENCE</scope>
    <source>
        <strain evidence="3">Singapore isolate B</strain>
    </source>
</reference>
<accession>D8M4F5</accession>